<evidence type="ECO:0000256" key="5">
    <source>
        <dbReference type="ARBA" id="ARBA00023010"/>
    </source>
</evidence>
<dbReference type="Proteomes" id="UP000677054">
    <property type="component" value="Unassembled WGS sequence"/>
</dbReference>
<evidence type="ECO:0008006" key="12">
    <source>
        <dbReference type="Google" id="ProtNLM"/>
    </source>
</evidence>
<evidence type="ECO:0000256" key="2">
    <source>
        <dbReference type="ARBA" id="ARBA00022448"/>
    </source>
</evidence>
<dbReference type="GO" id="GO:0006406">
    <property type="term" value="P:mRNA export from nucleus"/>
    <property type="evidence" value="ECO:0007669"/>
    <property type="project" value="TreeGrafter"/>
</dbReference>
<keyword evidence="6" id="KW-0906">Nuclear pore complex</keyword>
<evidence type="ECO:0000256" key="8">
    <source>
        <dbReference type="SAM" id="Coils"/>
    </source>
</evidence>
<keyword evidence="7" id="KW-0539">Nucleus</keyword>
<dbReference type="GO" id="GO:0017056">
    <property type="term" value="F:structural constituent of nuclear pore"/>
    <property type="evidence" value="ECO:0007669"/>
    <property type="project" value="InterPro"/>
</dbReference>
<dbReference type="PANTHER" id="PTHR13257:SF0">
    <property type="entry name" value="NUCLEAR PORE COMPLEX PROTEIN NUP88"/>
    <property type="match status" value="1"/>
</dbReference>
<organism evidence="10">
    <name type="scientific">Darwinula stevensoni</name>
    <dbReference type="NCBI Taxonomy" id="69355"/>
    <lineage>
        <taxon>Eukaryota</taxon>
        <taxon>Metazoa</taxon>
        <taxon>Ecdysozoa</taxon>
        <taxon>Arthropoda</taxon>
        <taxon>Crustacea</taxon>
        <taxon>Oligostraca</taxon>
        <taxon>Ostracoda</taxon>
        <taxon>Podocopa</taxon>
        <taxon>Podocopida</taxon>
        <taxon>Darwinulocopina</taxon>
        <taxon>Darwinuloidea</taxon>
        <taxon>Darwinulidae</taxon>
        <taxon>Darwinula</taxon>
    </lineage>
</organism>
<feature type="compositionally biased region" description="Acidic residues" evidence="9">
    <location>
        <begin position="309"/>
        <end position="319"/>
    </location>
</feature>
<dbReference type="GO" id="GO:0005643">
    <property type="term" value="C:nuclear pore"/>
    <property type="evidence" value="ECO:0007669"/>
    <property type="project" value="UniProtKB-SubCell"/>
</dbReference>
<evidence type="ECO:0000256" key="6">
    <source>
        <dbReference type="ARBA" id="ARBA00023132"/>
    </source>
</evidence>
<evidence type="ECO:0000256" key="1">
    <source>
        <dbReference type="ARBA" id="ARBA00004567"/>
    </source>
</evidence>
<dbReference type="GO" id="GO:0000056">
    <property type="term" value="P:ribosomal small subunit export from nucleus"/>
    <property type="evidence" value="ECO:0007669"/>
    <property type="project" value="InterPro"/>
</dbReference>
<evidence type="ECO:0000256" key="3">
    <source>
        <dbReference type="ARBA" id="ARBA00022816"/>
    </source>
</evidence>
<name>A0A7R9A8I2_9CRUS</name>
<keyword evidence="5" id="KW-0811">Translocation</keyword>
<dbReference type="EMBL" id="CAJPEV010002315">
    <property type="protein sequence ID" value="CAG0896497.1"/>
    <property type="molecule type" value="Genomic_DNA"/>
</dbReference>
<reference evidence="10" key="1">
    <citation type="submission" date="2020-11" db="EMBL/GenBank/DDBJ databases">
        <authorList>
            <person name="Tran Van P."/>
        </authorList>
    </citation>
    <scope>NUCLEOTIDE SEQUENCE</scope>
</reference>
<feature type="coiled-coil region" evidence="8">
    <location>
        <begin position="554"/>
        <end position="656"/>
    </location>
</feature>
<keyword evidence="11" id="KW-1185">Reference proteome</keyword>
<evidence type="ECO:0000256" key="7">
    <source>
        <dbReference type="ARBA" id="ARBA00023242"/>
    </source>
</evidence>
<keyword evidence="2" id="KW-0813">Transport</keyword>
<protein>
    <recommendedName>
        <fullName evidence="12">Nuclear pore complex protein Nup88</fullName>
    </recommendedName>
</protein>
<evidence type="ECO:0000313" key="11">
    <source>
        <dbReference type="Proteomes" id="UP000677054"/>
    </source>
</evidence>
<dbReference type="GO" id="GO:0000055">
    <property type="term" value="P:ribosomal large subunit export from nucleus"/>
    <property type="evidence" value="ECO:0007669"/>
    <property type="project" value="InterPro"/>
</dbReference>
<dbReference type="GO" id="GO:0006606">
    <property type="term" value="P:protein import into nucleus"/>
    <property type="evidence" value="ECO:0007669"/>
    <property type="project" value="TreeGrafter"/>
</dbReference>
<evidence type="ECO:0000313" key="10">
    <source>
        <dbReference type="EMBL" id="CAD7249474.1"/>
    </source>
</evidence>
<gene>
    <name evidence="10" type="ORF">DSTB1V02_LOCUS9269</name>
</gene>
<keyword evidence="3" id="KW-0509">mRNA transport</keyword>
<proteinExistence type="predicted"/>
<dbReference type="AlphaFoldDB" id="A0A7R9A8I2"/>
<dbReference type="PANTHER" id="PTHR13257">
    <property type="entry name" value="NUCLEOPORIN NUP84-RELATED"/>
    <property type="match status" value="1"/>
</dbReference>
<dbReference type="InterPro" id="IPR037700">
    <property type="entry name" value="NUP88/NUP82"/>
</dbReference>
<accession>A0A7R9A8I2</accession>
<sequence length="722" mass="79092">MDSKDALPPFVSFSPSISMSISNGQGEEEGNLDVPCVMMGFMTGLDAAMHAEVRVVKVTDPPLFPVEWLVGNGTGSLVAMAGRKGVTVSLLPGPGVAASLNPSSSAASSSRQVQLVRSMRIGEASYGWSRVPGVTSVCEVEVRCVKWHPGSPNDAHLVILSSDNYIRFFSMRDPLVPVQAVLIGSASPASLYPYSFHASVQASFGEIPVALDFGPPLPQGGSRPDVVRWPAFILRGDGEVYFLVTSVVDDRVEKSQVEGPLRMHPQAEDNYGSEAVEILCLRTTPPLVVLALRNGTILHCVLLRHQRDQEDEEEGDEDGSQSSESLEERPPVGPGGARMSLYVYETLDLAYSLMRDNAPKDDGDEEKEGEKEKEMFLMGDPGCSYRYHVGHVGGVHSVIIPAVSEFLRFATTPAEGEEGKLVEAESVVEHLVCTRLKPGGDDLSRGSEVWGLGVLPPSSAPGPALVALLHSGEALVLPLRRVHLLPPRFPLLSSTSSDFSAASKSEPFDAYIGRILQKSETQPLLKIPKDSKVSPQDQLKLVQHVTKVLRREYIHKLLIAKEEIEKRVEILKSQKEHQLSELERLNQTRTRLEKQGEALGLRLQEASNKQELLYSRIEKLLEKVQGGLPPMLSEPEEAALEELNLTHDQAEQLEKLLLHLKSRLALTQPGKKKKIMSPRAKREDAISVRQMDSIHSTLHQESGEIGELIRQVNNLKNDLASA</sequence>
<dbReference type="InterPro" id="IPR019321">
    <property type="entry name" value="Nucleoporin_Nup88"/>
</dbReference>
<keyword evidence="4" id="KW-0653">Protein transport</keyword>
<dbReference type="EMBL" id="LR901832">
    <property type="protein sequence ID" value="CAD7249474.1"/>
    <property type="molecule type" value="Genomic_DNA"/>
</dbReference>
<dbReference type="Pfam" id="PF10168">
    <property type="entry name" value="Nup88"/>
    <property type="match status" value="1"/>
</dbReference>
<dbReference type="OrthoDB" id="341482at2759"/>
<evidence type="ECO:0000256" key="4">
    <source>
        <dbReference type="ARBA" id="ARBA00022927"/>
    </source>
</evidence>
<keyword evidence="8" id="KW-0175">Coiled coil</keyword>
<feature type="region of interest" description="Disordered" evidence="9">
    <location>
        <begin position="307"/>
        <end position="338"/>
    </location>
</feature>
<evidence type="ECO:0000256" key="9">
    <source>
        <dbReference type="SAM" id="MobiDB-lite"/>
    </source>
</evidence>
<comment type="subcellular location">
    <subcellularLocation>
        <location evidence="1">Nucleus</location>
        <location evidence="1">Nuclear pore complex</location>
    </subcellularLocation>
</comment>